<protein>
    <submittedName>
        <fullName evidence="1">Uncharacterized protein</fullName>
    </submittedName>
</protein>
<organism evidence="1 2">
    <name type="scientific">Adlercreutzia wanghongyangiae</name>
    <dbReference type="NCBI Taxonomy" id="3111451"/>
    <lineage>
        <taxon>Bacteria</taxon>
        <taxon>Bacillati</taxon>
        <taxon>Actinomycetota</taxon>
        <taxon>Coriobacteriia</taxon>
        <taxon>Eggerthellales</taxon>
        <taxon>Eggerthellaceae</taxon>
        <taxon>Adlercreutzia</taxon>
    </lineage>
</organism>
<dbReference type="EMBL" id="JAYMFF010000012">
    <property type="protein sequence ID" value="MEC4176187.1"/>
    <property type="molecule type" value="Genomic_DNA"/>
</dbReference>
<accession>A0ABU6II98</accession>
<dbReference type="RefSeq" id="WP_338210354.1">
    <property type="nucleotide sequence ID" value="NZ_JAYMFF010000012.1"/>
</dbReference>
<proteinExistence type="predicted"/>
<name>A0ABU6II98_9ACTN</name>
<dbReference type="Proteomes" id="UP001349994">
    <property type="component" value="Unassembled WGS sequence"/>
</dbReference>
<keyword evidence="2" id="KW-1185">Reference proteome</keyword>
<sequence length="147" mass="16934">MELTVTLTDLMDAVDRESEFDDYGYFLDPATGATHFLWDGRADEVDDDAAFEALSERVDELIKLPDRSLTDLYARAEDFTALRVMDARQRARLARVCRKARRKRNIGFFLAEATALGLGDEQRAYWDECDEEFVRHWCANEGIAIEE</sequence>
<comment type="caution">
    <text evidence="1">The sequence shown here is derived from an EMBL/GenBank/DDBJ whole genome shotgun (WGS) entry which is preliminary data.</text>
</comment>
<gene>
    <name evidence="1" type="ORF">VIN30_06975</name>
</gene>
<evidence type="ECO:0000313" key="1">
    <source>
        <dbReference type="EMBL" id="MEC4176187.1"/>
    </source>
</evidence>
<reference evidence="1 2" key="1">
    <citation type="submission" date="2024-01" db="EMBL/GenBank/DDBJ databases">
        <title>novel species in genus Adlercreutzia.</title>
        <authorList>
            <person name="Liu X."/>
        </authorList>
    </citation>
    <scope>NUCLEOTIDE SEQUENCE [LARGE SCALE GENOMIC DNA]</scope>
    <source>
        <strain evidence="1 2">R7</strain>
    </source>
</reference>
<evidence type="ECO:0000313" key="2">
    <source>
        <dbReference type="Proteomes" id="UP001349994"/>
    </source>
</evidence>